<evidence type="ECO:0000313" key="4">
    <source>
        <dbReference type="EMBL" id="MBB4035469.1"/>
    </source>
</evidence>
<dbReference type="PROSITE" id="PS50005">
    <property type="entry name" value="TPR"/>
    <property type="match status" value="3"/>
</dbReference>
<dbReference type="InterPro" id="IPR011990">
    <property type="entry name" value="TPR-like_helical_dom_sf"/>
</dbReference>
<organism evidence="4 5">
    <name type="scientific">Dysgonomonas hofstadii</name>
    <dbReference type="NCBI Taxonomy" id="637886"/>
    <lineage>
        <taxon>Bacteria</taxon>
        <taxon>Pseudomonadati</taxon>
        <taxon>Bacteroidota</taxon>
        <taxon>Bacteroidia</taxon>
        <taxon>Bacteroidales</taxon>
        <taxon>Dysgonomonadaceae</taxon>
        <taxon>Dysgonomonas</taxon>
    </lineage>
</organism>
<evidence type="ECO:0000256" key="3">
    <source>
        <dbReference type="PROSITE-ProRule" id="PRU00339"/>
    </source>
</evidence>
<feature type="repeat" description="TPR" evidence="3">
    <location>
        <begin position="1643"/>
        <end position="1676"/>
    </location>
</feature>
<dbReference type="InterPro" id="IPR019734">
    <property type="entry name" value="TPR_rpt"/>
</dbReference>
<dbReference type="Proteomes" id="UP000555103">
    <property type="component" value="Unassembled WGS sequence"/>
</dbReference>
<evidence type="ECO:0000256" key="2">
    <source>
        <dbReference type="ARBA" id="ARBA00022803"/>
    </source>
</evidence>
<accession>A0A840CLC7</accession>
<keyword evidence="1" id="KW-0677">Repeat</keyword>
<keyword evidence="5" id="KW-1185">Reference proteome</keyword>
<dbReference type="EMBL" id="JACIEP010000004">
    <property type="protein sequence ID" value="MBB4035469.1"/>
    <property type="molecule type" value="Genomic_DNA"/>
</dbReference>
<comment type="caution">
    <text evidence="4">The sequence shown here is derived from an EMBL/GenBank/DDBJ whole genome shotgun (WGS) entry which is preliminary data.</text>
</comment>
<dbReference type="Gene3D" id="1.25.40.10">
    <property type="entry name" value="Tetratricopeptide repeat domain"/>
    <property type="match status" value="8"/>
</dbReference>
<gene>
    <name evidence="4" type="ORF">GGR21_001362</name>
</gene>
<dbReference type="SMART" id="SM00028">
    <property type="entry name" value="TPR"/>
    <property type="match status" value="19"/>
</dbReference>
<dbReference type="PANTHER" id="PTHR45641">
    <property type="entry name" value="TETRATRICOPEPTIDE REPEAT PROTEIN (AFU_ORTHOLOGUE AFUA_6G03870)"/>
    <property type="match status" value="1"/>
</dbReference>
<evidence type="ECO:0000256" key="1">
    <source>
        <dbReference type="ARBA" id="ARBA00022737"/>
    </source>
</evidence>
<sequence length="1850" mass="216103">MRKQLWLVLLFLIVPIVCKGQMIKLDGVVSVQNSKINTGQIIYVEGVQIKHEEAKSDITDSDGYFSLQIVGVEPNTQTKIEVTPTGKYNEYIVVNRRDIDNITLGRKERINIYICEKNQYFKRVDELYNINRIKNDEKFEREIKALKLQLAQAREIIDYEKAGRIADSINNIEKIKVNMVDFIRDISEKMAQINLDSSDSIMQNAFTKISVGDLDSALLYIPIELIREKYLRGEILSNAGQKIKEDAIQLVLMKARLSVLKSFDEACSNYEEAIRLAPLDFEIILEYMSYLKRYNKYNSAKRIAFDVIERCHDNEEQTGIIRAESLGKVYFQLGNLMSEEGDFNNSDDHFKKAAYYFQILNRNKIDTVHIQKKMEISTMLGQNAMQQKNWNKAETYMHEALSNISENDYKYYAEHTILTYFLLGELKRNQSNFKDASFYYEKALSIYKLLDQKDVNTYQYALLLSMLSLAKVENFEYNAARNYINEALEIIENKNIESSSLKEKEDCAGCYMLATQCFERLNEISKAKHYWDKGMQIVTKLAESHPQIYADTYFSNIIDNLETDHKEGEEILFSLINKYTTLAKEDYALFEEYRIILLFKLATYYETHNNTKRADEYFREALKGTELLIGTNPVKYYITFADLFYHLGNFYLENKDLPAANLYFEKGISYYNVYAEMNPMGEVAAFGNFLSKIGEAYTTYHEYVIADKYLKQSAEILSKLVNADHTSYAIALTDCYHQIATNYVRIALSDSALVYRNKALDIQSDLYKKYPSVFDQSYIKSLVSSASAYRQNGNIEISESLLQKSLDILQAMDSIKIKDYNNALYITLLELAECKKWVGNYKKAEHYFERLYPLAKEIYAEGENLDAYNYMVVLNDMGQLYNSMDEYKAAQKYLLEGIDVYNKSDSNERIQYQHGYIALKLNLGVTYLKQKKLDTGKNLLNEVIREYEELYKEDKRVADSNTAYISNELGLAYLEVKDFEQAYELLTKSLNIKELLLKEYDNNRNKYELFTTYKDLALYYQQVNNLEKSIDYLQKSHDLLSVLMKDVPSQYIGHYLKNGYYLGKALLDSDSINQFYNYNNIMWSEIEEVADRSSDLKYAIVNALMAESNLFRTRLDNIEKAIEYLEKGMLLYKGLEEKDEVNNKNIIDVFHHIGVYLSDNHNSELAETYFNRGLEFIEQLDSKKQNEVDVEKYLLYSDLSILYFSKNYNIEKAISLQQGVIDYYESKENLSDDDIMSLVKTYSNFSYWFIQQKAYDKAESLFSRALLLFNEDTNHTLYYSGQTAKIYVFMGYIRVLQNDTKSEDYFRKAINIFEYNYKIDPLHSLNEFTPILMNIPNIYLEVQNDARFEEYVNYILKKSEPVLEISEYSGWVIKIVDELKKLGKLDLCEKYTDLLLTKLSAIDENTFIHNYFLMYLNSTKAQILVQNNKPMGEYLVKAMKSYSIIDYKDIEISSLTLVGLIFHLISMDKAINEDVLIEIDSLSNNYKDQVLNNFVNEEEEQRVNSVQLLHPLADFYLYTFKDPVKAKDVYITIISEIEKLKEGKTPNDIYNILMKSCESLGAIYYSQDDYEKAEIFLKRALKLLEDISLEIDNLSFKTEIKNRIIGVYVNTKRYDEALILSNDILSFLEAESQKSAQHKILFSWSLANHANIYFQKGDHSSAIEYYTKAVNLHNEVLAVNPDEQYLISDLCAYYQQLYINSYILSDYQTALVYVDKHLEYLTKHSEMTTQEYINMKKCDRVFLLLVLNQIDNAKSTLEPVSDSGINTIRVRFYHSLLYLISDEKEKAINILNEVINYIRSNYDNSKDIYNMIVEQVQILHRNNSDIHDKLIDDYFSILKNELDIVFEPVD</sequence>
<protein>
    <submittedName>
        <fullName evidence="4">Tetratricopeptide (TPR) repeat protein</fullName>
    </submittedName>
</protein>
<dbReference type="RefSeq" id="WP_183306408.1">
    <property type="nucleotide sequence ID" value="NZ_JACIEP010000004.1"/>
</dbReference>
<dbReference type="Pfam" id="PF13181">
    <property type="entry name" value="TPR_8"/>
    <property type="match status" value="2"/>
</dbReference>
<proteinExistence type="predicted"/>
<keyword evidence="2 3" id="KW-0802">TPR repeat</keyword>
<dbReference type="Pfam" id="PF13424">
    <property type="entry name" value="TPR_12"/>
    <property type="match status" value="1"/>
</dbReference>
<evidence type="ECO:0000313" key="5">
    <source>
        <dbReference type="Proteomes" id="UP000555103"/>
    </source>
</evidence>
<reference evidence="4 5" key="1">
    <citation type="submission" date="2020-08" db="EMBL/GenBank/DDBJ databases">
        <title>Genomic Encyclopedia of Type Strains, Phase IV (KMG-IV): sequencing the most valuable type-strain genomes for metagenomic binning, comparative biology and taxonomic classification.</title>
        <authorList>
            <person name="Goeker M."/>
        </authorList>
    </citation>
    <scope>NUCLEOTIDE SEQUENCE [LARGE SCALE GENOMIC DNA]</scope>
    <source>
        <strain evidence="4 5">DSM 104969</strain>
    </source>
</reference>
<name>A0A840CLC7_9BACT</name>
<dbReference type="SUPFAM" id="SSF48452">
    <property type="entry name" value="TPR-like"/>
    <property type="match status" value="7"/>
</dbReference>
<feature type="repeat" description="TPR" evidence="3">
    <location>
        <begin position="1554"/>
        <end position="1587"/>
    </location>
</feature>
<dbReference type="PANTHER" id="PTHR45641:SF19">
    <property type="entry name" value="NEPHROCYSTIN-3"/>
    <property type="match status" value="1"/>
</dbReference>
<feature type="repeat" description="TPR" evidence="3">
    <location>
        <begin position="963"/>
        <end position="996"/>
    </location>
</feature>